<sequence length="74" mass="8003">MTISITGVIERKEMGSGAWALVSDSGETYELKNSPPELKQSGLKVTVTGEVREDVMTFAMIGPVLEIKSFELLG</sequence>
<dbReference type="Proteomes" id="UP000186657">
    <property type="component" value="Unassembled WGS sequence"/>
</dbReference>
<evidence type="ECO:0000313" key="1">
    <source>
        <dbReference type="EMBL" id="OLT57918.1"/>
    </source>
</evidence>
<name>A0A1U7MW24_9CYAN</name>
<protein>
    <submittedName>
        <fullName evidence="1">Uncharacterized protein</fullName>
    </submittedName>
</protein>
<gene>
    <name evidence="1" type="ORF">BJP37_01530</name>
</gene>
<organism evidence="1 2">
    <name type="scientific">Moorena bouillonii PNG</name>
    <dbReference type="NCBI Taxonomy" id="568701"/>
    <lineage>
        <taxon>Bacteria</taxon>
        <taxon>Bacillati</taxon>
        <taxon>Cyanobacteriota</taxon>
        <taxon>Cyanophyceae</taxon>
        <taxon>Coleofasciculales</taxon>
        <taxon>Coleofasciculaceae</taxon>
        <taxon>Moorena</taxon>
    </lineage>
</organism>
<proteinExistence type="predicted"/>
<reference evidence="1 2" key="1">
    <citation type="submission" date="2016-10" db="EMBL/GenBank/DDBJ databases">
        <title>Comparative genomics uncovers the prolific and rare metabolic potential of the cyanobacterial genus Moorea.</title>
        <authorList>
            <person name="Leao T."/>
            <person name="Castelao G."/>
            <person name="Korobeynikov A."/>
            <person name="Monroe E.A."/>
            <person name="Podell S."/>
            <person name="Glukhov E."/>
            <person name="Allen E."/>
            <person name="Gerwick W.H."/>
            <person name="Gerwick L."/>
        </authorList>
    </citation>
    <scope>NUCLEOTIDE SEQUENCE [LARGE SCALE GENOMIC DNA]</scope>
    <source>
        <strain evidence="1 2">PNG5-198</strain>
    </source>
</reference>
<dbReference type="EMBL" id="MKZS01000001">
    <property type="protein sequence ID" value="OLT57918.1"/>
    <property type="molecule type" value="Genomic_DNA"/>
</dbReference>
<evidence type="ECO:0000313" key="2">
    <source>
        <dbReference type="Proteomes" id="UP000186657"/>
    </source>
</evidence>
<dbReference type="RefSeq" id="WP_075895945.1">
    <property type="nucleotide sequence ID" value="NZ_MKZS01000001.1"/>
</dbReference>
<comment type="caution">
    <text evidence="1">The sequence shown here is derived from an EMBL/GenBank/DDBJ whole genome shotgun (WGS) entry which is preliminary data.</text>
</comment>
<keyword evidence="2" id="KW-1185">Reference proteome</keyword>
<accession>A0A1U7MW24</accession>
<dbReference type="AlphaFoldDB" id="A0A1U7MW24"/>